<name>T0YYV2_9ZZZZ</name>
<feature type="transmembrane region" description="Helical" evidence="6">
    <location>
        <begin position="105"/>
        <end position="133"/>
    </location>
</feature>
<comment type="caution">
    <text evidence="7">The sequence shown here is derived from an EMBL/GenBank/DDBJ whole genome shotgun (WGS) entry which is preliminary data.</text>
</comment>
<evidence type="ECO:0000313" key="7">
    <source>
        <dbReference type="EMBL" id="EQD40841.1"/>
    </source>
</evidence>
<evidence type="ECO:0000256" key="2">
    <source>
        <dbReference type="ARBA" id="ARBA00022475"/>
    </source>
</evidence>
<dbReference type="InterPro" id="IPR002293">
    <property type="entry name" value="AA/rel_permease1"/>
</dbReference>
<reference evidence="7" key="1">
    <citation type="submission" date="2013-08" db="EMBL/GenBank/DDBJ databases">
        <authorList>
            <person name="Mendez C."/>
            <person name="Richter M."/>
            <person name="Ferrer M."/>
            <person name="Sanchez J."/>
        </authorList>
    </citation>
    <scope>NUCLEOTIDE SEQUENCE</scope>
</reference>
<evidence type="ECO:0000256" key="5">
    <source>
        <dbReference type="ARBA" id="ARBA00023136"/>
    </source>
</evidence>
<dbReference type="AlphaFoldDB" id="T0YYV2"/>
<reference evidence="7" key="2">
    <citation type="journal article" date="2014" name="ISME J.">
        <title>Microbial stratification in low pH oxic and suboxic macroscopic growths along an acid mine drainage.</title>
        <authorList>
            <person name="Mendez-Garcia C."/>
            <person name="Mesa V."/>
            <person name="Sprenger R.R."/>
            <person name="Richter M."/>
            <person name="Diez M.S."/>
            <person name="Solano J."/>
            <person name="Bargiela R."/>
            <person name="Golyshina O.V."/>
            <person name="Manteca A."/>
            <person name="Ramos J.L."/>
            <person name="Gallego J.R."/>
            <person name="Llorente I."/>
            <person name="Martins Dos Santos V.A."/>
            <person name="Jensen O.N."/>
            <person name="Pelaez A.I."/>
            <person name="Sanchez J."/>
            <person name="Ferrer M."/>
        </authorList>
    </citation>
    <scope>NUCLEOTIDE SEQUENCE</scope>
</reference>
<keyword evidence="3 6" id="KW-0812">Transmembrane</keyword>
<keyword evidence="4 6" id="KW-1133">Transmembrane helix</keyword>
<feature type="transmembrane region" description="Helical" evidence="6">
    <location>
        <begin position="153"/>
        <end position="172"/>
    </location>
</feature>
<dbReference type="PANTHER" id="PTHR42770">
    <property type="entry name" value="AMINO ACID TRANSPORTER-RELATED"/>
    <property type="match status" value="1"/>
</dbReference>
<feature type="non-terminal residue" evidence="7">
    <location>
        <position position="1"/>
    </location>
</feature>
<dbReference type="GO" id="GO:0005886">
    <property type="term" value="C:plasma membrane"/>
    <property type="evidence" value="ECO:0007669"/>
    <property type="project" value="UniProtKB-SubCell"/>
</dbReference>
<dbReference type="EMBL" id="AUZX01011978">
    <property type="protein sequence ID" value="EQD40841.1"/>
    <property type="molecule type" value="Genomic_DNA"/>
</dbReference>
<feature type="transmembrane region" description="Helical" evidence="6">
    <location>
        <begin position="12"/>
        <end position="32"/>
    </location>
</feature>
<dbReference type="PANTHER" id="PTHR42770:SF7">
    <property type="entry name" value="MEMBRANE PROTEIN"/>
    <property type="match status" value="1"/>
</dbReference>
<evidence type="ECO:0000256" key="4">
    <source>
        <dbReference type="ARBA" id="ARBA00022989"/>
    </source>
</evidence>
<proteinExistence type="predicted"/>
<gene>
    <name evidence="7" type="ORF">B1A_16301</name>
</gene>
<keyword evidence="5 6" id="KW-0472">Membrane</keyword>
<dbReference type="InterPro" id="IPR050367">
    <property type="entry name" value="APC_superfamily"/>
</dbReference>
<dbReference type="Pfam" id="PF13520">
    <property type="entry name" value="AA_permease_2"/>
    <property type="match status" value="1"/>
</dbReference>
<feature type="transmembrane region" description="Helical" evidence="6">
    <location>
        <begin position="52"/>
        <end position="77"/>
    </location>
</feature>
<accession>T0YYV2</accession>
<organism evidence="7">
    <name type="scientific">mine drainage metagenome</name>
    <dbReference type="NCBI Taxonomy" id="410659"/>
    <lineage>
        <taxon>unclassified sequences</taxon>
        <taxon>metagenomes</taxon>
        <taxon>ecological metagenomes</taxon>
    </lineage>
</organism>
<keyword evidence="2" id="KW-1003">Cell membrane</keyword>
<feature type="non-terminal residue" evidence="7">
    <location>
        <position position="173"/>
    </location>
</feature>
<sequence length="173" mass="18371">AHTFSWHWLSPTVFGGSTGFFAGALLAAFYYWGWDVTANLNEETKGAKVTPGIGGIIGVLVVFALFEVFTIGTNMVLTSKQISNNAGDVLDILGQTVWHGFGGRLIVVAVVLSTVATLETTIIQVTRTLFAMGRDGTLPRVLGTVHPKFKTPAVATIVVAVISLGLFIGSNYI</sequence>
<evidence type="ECO:0000256" key="3">
    <source>
        <dbReference type="ARBA" id="ARBA00022692"/>
    </source>
</evidence>
<comment type="subcellular location">
    <subcellularLocation>
        <location evidence="1">Cell membrane</location>
        <topology evidence="1">Multi-pass membrane protein</topology>
    </subcellularLocation>
</comment>
<dbReference type="GO" id="GO:0022857">
    <property type="term" value="F:transmembrane transporter activity"/>
    <property type="evidence" value="ECO:0007669"/>
    <property type="project" value="InterPro"/>
</dbReference>
<evidence type="ECO:0000256" key="6">
    <source>
        <dbReference type="SAM" id="Phobius"/>
    </source>
</evidence>
<dbReference type="Gene3D" id="1.20.1740.10">
    <property type="entry name" value="Amino acid/polyamine transporter I"/>
    <property type="match status" value="1"/>
</dbReference>
<evidence type="ECO:0000256" key="1">
    <source>
        <dbReference type="ARBA" id="ARBA00004651"/>
    </source>
</evidence>
<protein>
    <submittedName>
        <fullName evidence="7">Amino acid permease-associated region</fullName>
    </submittedName>
</protein>